<dbReference type="HOGENOM" id="CLU_091233_0_1_6"/>
<gene>
    <name evidence="5" type="ordered locus">VS_II0049</name>
</gene>
<keyword evidence="3" id="KW-0804">Transcription</keyword>
<sequence>MGSMGMTQQPALVVDSFDKKILNIVQDSNRATSDKIAEKVGLSPAAVQRRLKRMRAQGVIQADVSVINPKAVGHGMTFIVQVTLERERVDLMHNFKKEMSSNRSVQQCYYVTGSSDFIMIVTAADMEGYDNFTREAFFDNANIKSFQTNVVMDNVKVGLTIPIDEQRD</sequence>
<organism evidence="5 6">
    <name type="scientific">Vibrio atlanticus (strain LGP32)</name>
    <name type="common">Vibrio splendidus (strain Mel32)</name>
    <dbReference type="NCBI Taxonomy" id="575788"/>
    <lineage>
        <taxon>Bacteria</taxon>
        <taxon>Pseudomonadati</taxon>
        <taxon>Pseudomonadota</taxon>
        <taxon>Gammaproteobacteria</taxon>
        <taxon>Vibrionales</taxon>
        <taxon>Vibrionaceae</taxon>
        <taxon>Vibrio</taxon>
    </lineage>
</organism>
<feature type="domain" description="HTH asnC-type" evidence="4">
    <location>
        <begin position="14"/>
        <end position="75"/>
    </location>
</feature>
<dbReference type="InterPro" id="IPR011991">
    <property type="entry name" value="ArsR-like_HTH"/>
</dbReference>
<dbReference type="STRING" id="575788.VS_II0049"/>
<name>B7VQ20_VIBA3</name>
<dbReference type="KEGG" id="vsp:VS_II0049"/>
<dbReference type="Proteomes" id="UP000009100">
    <property type="component" value="Chromosome 2"/>
</dbReference>
<dbReference type="PROSITE" id="PS50956">
    <property type="entry name" value="HTH_ASNC_2"/>
    <property type="match status" value="1"/>
</dbReference>
<evidence type="ECO:0000256" key="1">
    <source>
        <dbReference type="ARBA" id="ARBA00023015"/>
    </source>
</evidence>
<dbReference type="GO" id="GO:0043565">
    <property type="term" value="F:sequence-specific DNA binding"/>
    <property type="evidence" value="ECO:0007669"/>
    <property type="project" value="InterPro"/>
</dbReference>
<dbReference type="EMBL" id="FM954973">
    <property type="protein sequence ID" value="CAV25262.1"/>
    <property type="molecule type" value="Genomic_DNA"/>
</dbReference>
<dbReference type="InterPro" id="IPR019888">
    <property type="entry name" value="Tscrpt_reg_AsnC-like"/>
</dbReference>
<evidence type="ECO:0000259" key="4">
    <source>
        <dbReference type="PROSITE" id="PS50956"/>
    </source>
</evidence>
<dbReference type="GO" id="GO:0005829">
    <property type="term" value="C:cytosol"/>
    <property type="evidence" value="ECO:0007669"/>
    <property type="project" value="TreeGrafter"/>
</dbReference>
<dbReference type="Gene3D" id="1.10.10.10">
    <property type="entry name" value="Winged helix-like DNA-binding domain superfamily/Winged helix DNA-binding domain"/>
    <property type="match status" value="1"/>
</dbReference>
<proteinExistence type="predicted"/>
<dbReference type="InterPro" id="IPR036390">
    <property type="entry name" value="WH_DNA-bd_sf"/>
</dbReference>
<dbReference type="Pfam" id="PF01037">
    <property type="entry name" value="AsnC_trans_reg"/>
    <property type="match status" value="1"/>
</dbReference>
<evidence type="ECO:0000256" key="2">
    <source>
        <dbReference type="ARBA" id="ARBA00023125"/>
    </source>
</evidence>
<keyword evidence="2" id="KW-0238">DNA-binding</keyword>
<dbReference type="AlphaFoldDB" id="B7VQ20"/>
<dbReference type="PANTHER" id="PTHR30154">
    <property type="entry name" value="LEUCINE-RESPONSIVE REGULATORY PROTEIN"/>
    <property type="match status" value="1"/>
</dbReference>
<dbReference type="SUPFAM" id="SSF54909">
    <property type="entry name" value="Dimeric alpha+beta barrel"/>
    <property type="match status" value="1"/>
</dbReference>
<dbReference type="SMART" id="SM00344">
    <property type="entry name" value="HTH_ASNC"/>
    <property type="match status" value="1"/>
</dbReference>
<dbReference type="InterPro" id="IPR036388">
    <property type="entry name" value="WH-like_DNA-bd_sf"/>
</dbReference>
<dbReference type="PRINTS" id="PR00033">
    <property type="entry name" value="HTHASNC"/>
</dbReference>
<keyword evidence="1" id="KW-0805">Transcription regulation</keyword>
<evidence type="ECO:0000313" key="6">
    <source>
        <dbReference type="Proteomes" id="UP000009100"/>
    </source>
</evidence>
<dbReference type="InterPro" id="IPR011008">
    <property type="entry name" value="Dimeric_a/b-barrel"/>
</dbReference>
<dbReference type="eggNOG" id="COG1522">
    <property type="taxonomic scope" value="Bacteria"/>
</dbReference>
<dbReference type="InterPro" id="IPR000485">
    <property type="entry name" value="AsnC-type_HTH_dom"/>
</dbReference>
<dbReference type="PANTHER" id="PTHR30154:SF34">
    <property type="entry name" value="TRANSCRIPTIONAL REGULATOR AZLB"/>
    <property type="match status" value="1"/>
</dbReference>
<dbReference type="Pfam" id="PF13412">
    <property type="entry name" value="HTH_24"/>
    <property type="match status" value="1"/>
</dbReference>
<dbReference type="InterPro" id="IPR019887">
    <property type="entry name" value="Tscrpt_reg_AsnC/Lrp_C"/>
</dbReference>
<protein>
    <submittedName>
        <fullName evidence="5">Hypothetical transcriptional regulator</fullName>
    </submittedName>
</protein>
<dbReference type="Gene3D" id="3.30.70.920">
    <property type="match status" value="1"/>
</dbReference>
<dbReference type="CDD" id="cd00090">
    <property type="entry name" value="HTH_ARSR"/>
    <property type="match status" value="1"/>
</dbReference>
<evidence type="ECO:0000313" key="5">
    <source>
        <dbReference type="EMBL" id="CAV25262.1"/>
    </source>
</evidence>
<reference evidence="5 6" key="1">
    <citation type="submission" date="2009-02" db="EMBL/GenBank/DDBJ databases">
        <title>Vibrio splendidus str. LGP32 complete genome.</title>
        <authorList>
            <person name="Mazel D."/>
            <person name="Le Roux F."/>
        </authorList>
    </citation>
    <scope>NUCLEOTIDE SEQUENCE [LARGE SCALE GENOMIC DNA]</scope>
    <source>
        <strain evidence="5 6">LGP32</strain>
    </source>
</reference>
<dbReference type="GO" id="GO:0043200">
    <property type="term" value="P:response to amino acid"/>
    <property type="evidence" value="ECO:0007669"/>
    <property type="project" value="TreeGrafter"/>
</dbReference>
<dbReference type="GO" id="GO:0006355">
    <property type="term" value="P:regulation of DNA-templated transcription"/>
    <property type="evidence" value="ECO:0007669"/>
    <property type="project" value="UniProtKB-ARBA"/>
</dbReference>
<dbReference type="SUPFAM" id="SSF46785">
    <property type="entry name" value="Winged helix' DNA-binding domain"/>
    <property type="match status" value="1"/>
</dbReference>
<accession>B7VQ20</accession>
<evidence type="ECO:0000256" key="3">
    <source>
        <dbReference type="ARBA" id="ARBA00023163"/>
    </source>
</evidence>